<dbReference type="GO" id="GO:0048471">
    <property type="term" value="C:perinuclear region of cytoplasm"/>
    <property type="evidence" value="ECO:0007669"/>
    <property type="project" value="TreeGrafter"/>
</dbReference>
<dbReference type="PANTHER" id="PTHR24113">
    <property type="entry name" value="RAN GTPASE-ACTIVATING PROTEIN 1"/>
    <property type="match status" value="1"/>
</dbReference>
<evidence type="ECO:0000313" key="4">
    <source>
        <dbReference type="EMBL" id="RDB27931.1"/>
    </source>
</evidence>
<dbReference type="GO" id="GO:0005634">
    <property type="term" value="C:nucleus"/>
    <property type="evidence" value="ECO:0007669"/>
    <property type="project" value="TreeGrafter"/>
</dbReference>
<evidence type="ECO:0000256" key="1">
    <source>
        <dbReference type="ARBA" id="ARBA00022468"/>
    </source>
</evidence>
<dbReference type="PANTHER" id="PTHR24113:SF12">
    <property type="entry name" value="RAN GTPASE-ACTIVATING PROTEIN 1"/>
    <property type="match status" value="1"/>
</dbReference>
<dbReference type="SMART" id="SM00368">
    <property type="entry name" value="LRR_RI"/>
    <property type="match status" value="4"/>
</dbReference>
<dbReference type="GO" id="GO:0006913">
    <property type="term" value="P:nucleocytoplasmic transport"/>
    <property type="evidence" value="ECO:0007669"/>
    <property type="project" value="TreeGrafter"/>
</dbReference>
<dbReference type="OrthoDB" id="120976at2759"/>
<evidence type="ECO:0000313" key="5">
    <source>
        <dbReference type="Proteomes" id="UP000076154"/>
    </source>
</evidence>
<dbReference type="SUPFAM" id="SSF52047">
    <property type="entry name" value="RNI-like"/>
    <property type="match status" value="1"/>
</dbReference>
<dbReference type="GO" id="GO:0005829">
    <property type="term" value="C:cytosol"/>
    <property type="evidence" value="ECO:0007669"/>
    <property type="project" value="TreeGrafter"/>
</dbReference>
<name>A0A369JZZ1_HYPMA</name>
<keyword evidence="3" id="KW-0677">Repeat</keyword>
<evidence type="ECO:0000256" key="2">
    <source>
        <dbReference type="ARBA" id="ARBA00022614"/>
    </source>
</evidence>
<proteinExistence type="predicted"/>
<evidence type="ECO:0000256" key="3">
    <source>
        <dbReference type="ARBA" id="ARBA00022737"/>
    </source>
</evidence>
<dbReference type="Proteomes" id="UP000076154">
    <property type="component" value="Unassembled WGS sequence"/>
</dbReference>
<dbReference type="STRING" id="39966.A0A369JZZ1"/>
<dbReference type="GO" id="GO:0005096">
    <property type="term" value="F:GTPase activator activity"/>
    <property type="evidence" value="ECO:0007669"/>
    <property type="project" value="UniProtKB-KW"/>
</dbReference>
<reference evidence="4" key="1">
    <citation type="submission" date="2018-04" db="EMBL/GenBank/DDBJ databases">
        <title>Whole genome sequencing of Hypsizygus marmoreus.</title>
        <authorList>
            <person name="Choi I.-G."/>
            <person name="Min B."/>
            <person name="Kim J.-G."/>
            <person name="Kim S."/>
            <person name="Oh Y.-L."/>
            <person name="Kong W.-S."/>
            <person name="Park H."/>
            <person name="Jeong J."/>
            <person name="Song E.-S."/>
        </authorList>
    </citation>
    <scope>NUCLEOTIDE SEQUENCE [LARGE SCALE GENOMIC DNA]</scope>
    <source>
        <strain evidence="4">51987-8</strain>
    </source>
</reference>
<accession>A0A369JZZ1</accession>
<gene>
    <name evidence="4" type="primary">LRRC74A</name>
    <name evidence="4" type="ORF">Hypma_002148</name>
</gene>
<keyword evidence="1" id="KW-0343">GTPase activation</keyword>
<comment type="caution">
    <text evidence="4">The sequence shown here is derived from an EMBL/GenBank/DDBJ whole genome shotgun (WGS) entry which is preliminary data.</text>
</comment>
<dbReference type="Gene3D" id="3.80.10.10">
    <property type="entry name" value="Ribonuclease Inhibitor"/>
    <property type="match status" value="2"/>
</dbReference>
<dbReference type="Pfam" id="PF13516">
    <property type="entry name" value="LRR_6"/>
    <property type="match status" value="2"/>
</dbReference>
<sequence length="454" mass="49375">MRQRSSPVSSRQTLESTACINCHASGLHSVQGAQVVIKMLKARHAVQKLILSHNELGDDGCIALFTFLGSALGKRHLLSEISLGSNKIGNAGLLVISEYLQSNQHLQELSLQNNEFTGDVSTATAFVSALNTSCVGTLQLSSNTGLSDSFAEIFFPSLDSPYLRYLSISAANFSSVSLPHIIEYLCSPRCRLDSLTCSANSFGTAGVRSISEAIRKHNFRLTKVDMYSNETGEDIDSPQNRERWRETYTSLARLLDRNKYLKRETETQALRLLRYARPVLLVHSAIDMEHKTNITPTACSDSCPCIPSPGPFISSISQPVTPTAHIYPLIILPVEIKQYILSFFAPILSPAQRIRIYHYASSPATLPQLLPCLSSHKTSPSESVVCVPDPSSLGFGAGGKVWSSGGGGVRMGQGCAAGRCMGSGNSVLCHREQEMLRWLEVVGCDSYDPDESAV</sequence>
<protein>
    <submittedName>
        <fullName evidence="4">Leucine-rich repeat-containing protein 74A</fullName>
    </submittedName>
</protein>
<dbReference type="InterPro" id="IPR001611">
    <property type="entry name" value="Leu-rich_rpt"/>
</dbReference>
<keyword evidence="2" id="KW-0433">Leucine-rich repeat</keyword>
<dbReference type="InterPro" id="IPR032675">
    <property type="entry name" value="LRR_dom_sf"/>
</dbReference>
<dbReference type="InterPro" id="IPR027038">
    <property type="entry name" value="RanGap"/>
</dbReference>
<dbReference type="EMBL" id="LUEZ02000013">
    <property type="protein sequence ID" value="RDB27931.1"/>
    <property type="molecule type" value="Genomic_DNA"/>
</dbReference>
<dbReference type="AlphaFoldDB" id="A0A369JZZ1"/>
<dbReference type="GO" id="GO:0031267">
    <property type="term" value="F:small GTPase binding"/>
    <property type="evidence" value="ECO:0007669"/>
    <property type="project" value="TreeGrafter"/>
</dbReference>
<organism evidence="4 5">
    <name type="scientific">Hypsizygus marmoreus</name>
    <name type="common">White beech mushroom</name>
    <name type="synonym">Agaricus marmoreus</name>
    <dbReference type="NCBI Taxonomy" id="39966"/>
    <lineage>
        <taxon>Eukaryota</taxon>
        <taxon>Fungi</taxon>
        <taxon>Dikarya</taxon>
        <taxon>Basidiomycota</taxon>
        <taxon>Agaricomycotina</taxon>
        <taxon>Agaricomycetes</taxon>
        <taxon>Agaricomycetidae</taxon>
        <taxon>Agaricales</taxon>
        <taxon>Tricholomatineae</taxon>
        <taxon>Lyophyllaceae</taxon>
        <taxon>Hypsizygus</taxon>
    </lineage>
</organism>
<keyword evidence="5" id="KW-1185">Reference proteome</keyword>
<dbReference type="InParanoid" id="A0A369JZZ1"/>